<evidence type="ECO:0000256" key="3">
    <source>
        <dbReference type="SAM" id="SignalP"/>
    </source>
</evidence>
<gene>
    <name evidence="6" type="ORF">N7G274_008195</name>
</gene>
<feature type="region of interest" description="Disordered" evidence="1">
    <location>
        <begin position="575"/>
        <end position="603"/>
    </location>
</feature>
<reference evidence="6 7" key="1">
    <citation type="submission" date="2024-09" db="EMBL/GenBank/DDBJ databases">
        <title>Rethinking Asexuality: The Enigmatic Case of Functional Sexual Genes in Lepraria (Stereocaulaceae).</title>
        <authorList>
            <person name="Doellman M."/>
            <person name="Sun Y."/>
            <person name="Barcenas-Pena A."/>
            <person name="Lumbsch H.T."/>
            <person name="Grewe F."/>
        </authorList>
    </citation>
    <scope>NUCLEOTIDE SEQUENCE [LARGE SCALE GENOMIC DNA]</scope>
    <source>
        <strain evidence="6 7">Mercado 3170</strain>
    </source>
</reference>
<dbReference type="Pfam" id="PF23865">
    <property type="entry name" value="DUF7223"/>
    <property type="match status" value="1"/>
</dbReference>
<feature type="domain" description="DUF7223" evidence="5">
    <location>
        <begin position="284"/>
        <end position="501"/>
    </location>
</feature>
<sequence>MLLHITFLFSASLVPQVFGSDSVWNSDLAVNGAHDRPLRAAKKNNGLGSRDIKSCLSHDHHLHYVDANTHASDSQFAAKVGVDFKVPALLLEDFEDQIKRVDCFFSSVYLYFDSVEALEHAHEEFTSVKNFLLITSHKDCNEDGERSPHMVSEASLRFQERLIILSVNRVPWKETFRSMKVDFGESKDAFELRRHPRLGAREVAKSSSSVLPISSIHSALPMSSPSSAGTATASTTIVYPPAPTSTPKAFNATAKITGKYIDTSILPADTSLGQVSVIGPKIPANFNIKCKNCTLRGSIELVAGSFTVGTGATSNEPVSNNLINQTYNYVEHGFMTFRSNNFGAHIELDNSVKASTLLTNYTAPLPVVPITPFQIPGIASVGPLYKPQLMAGFLLAADLDFRYGFDMTVPNNSTVTLNIGQLNQSSQIGFDKTTISALPFQASIPSIALTFVTGFSAQLLAGISFFSGSANAGAGLFLNFPSLTASFTEVNHTDGHCMPANDSTPANDVFNTLTKVEAGVQVAVGVDAEVDVRLGAVIVRNDAPFTVLSTGYALPSACVSFDAGKKTFGAPTITPSSTVGASSTATATNGPNGAGGRGTSGASSALGERRAGFGRVGSVAGLLVAVSFCLMVLWTG</sequence>
<organism evidence="6 7">
    <name type="scientific">Stereocaulon virgatum</name>
    <dbReference type="NCBI Taxonomy" id="373712"/>
    <lineage>
        <taxon>Eukaryota</taxon>
        <taxon>Fungi</taxon>
        <taxon>Dikarya</taxon>
        <taxon>Ascomycota</taxon>
        <taxon>Pezizomycotina</taxon>
        <taxon>Lecanoromycetes</taxon>
        <taxon>OSLEUM clade</taxon>
        <taxon>Lecanoromycetidae</taxon>
        <taxon>Lecanorales</taxon>
        <taxon>Lecanorineae</taxon>
        <taxon>Stereocaulaceae</taxon>
        <taxon>Stereocaulon</taxon>
    </lineage>
</organism>
<dbReference type="InterPro" id="IPR055647">
    <property type="entry name" value="DUF7223"/>
</dbReference>
<evidence type="ECO:0000313" key="7">
    <source>
        <dbReference type="Proteomes" id="UP001590950"/>
    </source>
</evidence>
<keyword evidence="2" id="KW-0472">Membrane</keyword>
<dbReference type="Proteomes" id="UP001590950">
    <property type="component" value="Unassembled WGS sequence"/>
</dbReference>
<dbReference type="InterPro" id="IPR054293">
    <property type="entry name" value="DUF7029"/>
</dbReference>
<feature type="domain" description="DUF7029" evidence="4">
    <location>
        <begin position="82"/>
        <end position="179"/>
    </location>
</feature>
<evidence type="ECO:0000256" key="1">
    <source>
        <dbReference type="SAM" id="MobiDB-lite"/>
    </source>
</evidence>
<keyword evidence="7" id="KW-1185">Reference proteome</keyword>
<evidence type="ECO:0000256" key="2">
    <source>
        <dbReference type="SAM" id="Phobius"/>
    </source>
</evidence>
<evidence type="ECO:0000259" key="5">
    <source>
        <dbReference type="Pfam" id="PF23865"/>
    </source>
</evidence>
<feature type="compositionally biased region" description="Low complexity" evidence="1">
    <location>
        <begin position="576"/>
        <end position="591"/>
    </location>
</feature>
<name>A0ABR4A1J7_9LECA</name>
<comment type="caution">
    <text evidence="6">The sequence shown here is derived from an EMBL/GenBank/DDBJ whole genome shotgun (WGS) entry which is preliminary data.</text>
</comment>
<keyword evidence="3" id="KW-0732">Signal</keyword>
<evidence type="ECO:0000313" key="6">
    <source>
        <dbReference type="EMBL" id="KAL2039146.1"/>
    </source>
</evidence>
<feature type="signal peptide" evidence="3">
    <location>
        <begin position="1"/>
        <end position="19"/>
    </location>
</feature>
<dbReference type="Pfam" id="PF22974">
    <property type="entry name" value="DUF7029"/>
    <property type="match status" value="1"/>
</dbReference>
<feature type="transmembrane region" description="Helical" evidence="2">
    <location>
        <begin position="613"/>
        <end position="634"/>
    </location>
</feature>
<proteinExistence type="predicted"/>
<keyword evidence="2" id="KW-0812">Transmembrane</keyword>
<dbReference type="EMBL" id="JBEFKJ010000027">
    <property type="protein sequence ID" value="KAL2039146.1"/>
    <property type="molecule type" value="Genomic_DNA"/>
</dbReference>
<accession>A0ABR4A1J7</accession>
<evidence type="ECO:0000259" key="4">
    <source>
        <dbReference type="Pfam" id="PF22974"/>
    </source>
</evidence>
<protein>
    <submittedName>
        <fullName evidence="6">Uncharacterized protein</fullName>
    </submittedName>
</protein>
<keyword evidence="2" id="KW-1133">Transmembrane helix</keyword>
<feature type="chain" id="PRO_5047011830" evidence="3">
    <location>
        <begin position="20"/>
        <end position="636"/>
    </location>
</feature>